<dbReference type="EMBL" id="VBRY01000002">
    <property type="protein sequence ID" value="TLS68665.1"/>
    <property type="molecule type" value="Genomic_DNA"/>
</dbReference>
<sequence>MTLQLNTANHDRDVVGMTYVYPVVSRRAGGVSVGINLNPNHACDWHCAYCQVPGLVRGSAPAIDLQLLHEELQSMLERILHGDFMQQHVPESCRTLCDIAISGNGEPTGCRDFAAVVRTIVTVMRSFRLAIPLRLITNGSYADKQTVQQGLALMATCGGELWIKVDSATVDGIRRINGVSLSPERLFHQVKSMSEGCPAWIQTCMFAWDGLPPSTPEVDAYLALLTRLKADSVPLQGVLLYGLARPSMQPEAIHLAALEPLWMEQLAARIQAVGYPVRLSL</sequence>
<keyword evidence="2" id="KW-1185">Reference proteome</keyword>
<dbReference type="Gene3D" id="3.20.20.70">
    <property type="entry name" value="Aldolase class I"/>
    <property type="match status" value="1"/>
</dbReference>
<accession>A0A5R9GUK2</accession>
<dbReference type="CDD" id="cd01335">
    <property type="entry name" value="Radical_SAM"/>
    <property type="match status" value="1"/>
</dbReference>
<organism evidence="1 2">
    <name type="scientific">Mariprofundus erugo</name>
    <dbReference type="NCBI Taxonomy" id="2528639"/>
    <lineage>
        <taxon>Bacteria</taxon>
        <taxon>Pseudomonadati</taxon>
        <taxon>Pseudomonadota</taxon>
        <taxon>Candidatius Mariprofundia</taxon>
        <taxon>Mariprofundales</taxon>
        <taxon>Mariprofundaceae</taxon>
        <taxon>Mariprofundus</taxon>
    </lineage>
</organism>
<evidence type="ECO:0000313" key="2">
    <source>
        <dbReference type="Proteomes" id="UP000306585"/>
    </source>
</evidence>
<dbReference type="InterPro" id="IPR013785">
    <property type="entry name" value="Aldolase_TIM"/>
</dbReference>
<gene>
    <name evidence="1" type="ORF">FEF65_02885</name>
</gene>
<dbReference type="AlphaFoldDB" id="A0A5R9GUK2"/>
<protein>
    <submittedName>
        <fullName evidence="1">Radical SAM protein</fullName>
    </submittedName>
</protein>
<comment type="caution">
    <text evidence="1">The sequence shown here is derived from an EMBL/GenBank/DDBJ whole genome shotgun (WGS) entry which is preliminary data.</text>
</comment>
<proteinExistence type="predicted"/>
<name>A0A5R9GUK2_9PROT</name>
<dbReference type="SUPFAM" id="SSF102114">
    <property type="entry name" value="Radical SAM enzymes"/>
    <property type="match status" value="1"/>
</dbReference>
<evidence type="ECO:0000313" key="1">
    <source>
        <dbReference type="EMBL" id="TLS68665.1"/>
    </source>
</evidence>
<dbReference type="InterPro" id="IPR058240">
    <property type="entry name" value="rSAM_sf"/>
</dbReference>
<dbReference type="Proteomes" id="UP000306585">
    <property type="component" value="Unassembled WGS sequence"/>
</dbReference>
<dbReference type="RefSeq" id="WP_138238284.1">
    <property type="nucleotide sequence ID" value="NZ_VBRY01000002.1"/>
</dbReference>
<reference evidence="1 2" key="1">
    <citation type="journal article" date="2019" name="Appl. Environ. Microbiol.">
        <title>Environmental Evidence and Genomic Insight of Iron-oxidizing Bacteria Preference Towards More Corrosion Resistant Stainless Steel at Higher Salinities.</title>
        <authorList>
            <person name="Garrison C.E."/>
            <person name="Price K.A."/>
            <person name="Field E.K."/>
        </authorList>
    </citation>
    <scope>NUCLEOTIDE SEQUENCE [LARGE SCALE GENOMIC DNA]</scope>
    <source>
        <strain evidence="1 2">P3</strain>
    </source>
</reference>